<feature type="domain" description="Glycoside hydrolase family 19 catalytic" evidence="4">
    <location>
        <begin position="250"/>
        <end position="260"/>
    </location>
</feature>
<evidence type="ECO:0000256" key="2">
    <source>
        <dbReference type="ARBA" id="ARBA00022821"/>
    </source>
</evidence>
<keyword evidence="2" id="KW-0611">Plant defense</keyword>
<dbReference type="Pfam" id="PF18962">
    <property type="entry name" value="Por_Secre_tail"/>
    <property type="match status" value="1"/>
</dbReference>
<accession>A0ABR7IZB7</accession>
<reference evidence="5 6" key="1">
    <citation type="submission" date="2020-08" db="EMBL/GenBank/DDBJ databases">
        <title>Description of novel Flavobacterium F-408 isolate.</title>
        <authorList>
            <person name="Saticioglu I.B."/>
            <person name="Duman M."/>
            <person name="Altun S."/>
        </authorList>
    </citation>
    <scope>NUCLEOTIDE SEQUENCE [LARGE SCALE GENOMIC DNA]</scope>
    <source>
        <strain evidence="5 6">F-408</strain>
    </source>
</reference>
<dbReference type="NCBIfam" id="TIGR04183">
    <property type="entry name" value="Por_Secre_tail"/>
    <property type="match status" value="1"/>
</dbReference>
<keyword evidence="1" id="KW-0732">Signal</keyword>
<keyword evidence="3" id="KW-1015">Disulfide bond</keyword>
<dbReference type="Gene3D" id="1.10.530.10">
    <property type="match status" value="1"/>
</dbReference>
<dbReference type="Proteomes" id="UP000605990">
    <property type="component" value="Unassembled WGS sequence"/>
</dbReference>
<evidence type="ECO:0000256" key="1">
    <source>
        <dbReference type="ARBA" id="ARBA00022729"/>
    </source>
</evidence>
<dbReference type="InterPro" id="IPR026444">
    <property type="entry name" value="Secre_tail"/>
</dbReference>
<dbReference type="Pfam" id="PF00182">
    <property type="entry name" value="Glyco_hydro_19"/>
    <property type="match status" value="1"/>
</dbReference>
<dbReference type="CDD" id="cd00325">
    <property type="entry name" value="chitinase_GH19"/>
    <property type="match status" value="1"/>
</dbReference>
<dbReference type="PANTHER" id="PTHR22595">
    <property type="entry name" value="CHITINASE-RELATED"/>
    <property type="match status" value="1"/>
</dbReference>
<dbReference type="InterPro" id="IPR000726">
    <property type="entry name" value="Glyco_hydro_19_cat"/>
</dbReference>
<dbReference type="SUPFAM" id="SSF53955">
    <property type="entry name" value="Lysozyme-like"/>
    <property type="match status" value="1"/>
</dbReference>
<keyword evidence="6" id="KW-1185">Reference proteome</keyword>
<sequence>MKVTLFYFYTLILILGPILPLNAQSNSAQNVDDLLTSTQWNSLFPKRAGTYGAHPQGYTTDFYSYLNFKQAVTEMSDYLVQIRKKPGVWGELTTITKKSTNQTYNYSQVDSWWYTNSTPEVVINVDFADFVNTNSAYNNKRELAAFLANISKETTGGWQTPVGGNSAGDYAQWGLYFVHEVGLTSANCNSNVYSDSGNLDYPPTPGQCYYGRGPIQLSWNYNYGQFSKFLYNDKYILLNNPNLVQQDGVLAFKSAIWFWMMPQCPKPSCHQAMQELWLPQTGEYTSTKMYKKGFAHTNNIINGGLECRNTSTAAFTQKVVLRSELYKYYLSILGLTPTEITLEDSGNYSTLCYENSSNTMQDYLSCSQVVLNTENFDLNLFEIYPNPGDNELFVNHSDVINSIEIYNTLGQKIKTFQPNSLNVKLNTENFPSGFYLIHIKSQKNQAVINWVKK</sequence>
<comment type="caution">
    <text evidence="5">The sequence shown here is derived from an EMBL/GenBank/DDBJ whole genome shotgun (WGS) entry which is preliminary data.</text>
</comment>
<evidence type="ECO:0000313" key="5">
    <source>
        <dbReference type="EMBL" id="MBC5835124.1"/>
    </source>
</evidence>
<evidence type="ECO:0000256" key="3">
    <source>
        <dbReference type="ARBA" id="ARBA00023157"/>
    </source>
</evidence>
<organism evidence="5 6">
    <name type="scientific">Flavobacterium bernardetii</name>
    <dbReference type="NCBI Taxonomy" id="2813823"/>
    <lineage>
        <taxon>Bacteria</taxon>
        <taxon>Pseudomonadati</taxon>
        <taxon>Bacteroidota</taxon>
        <taxon>Flavobacteriia</taxon>
        <taxon>Flavobacteriales</taxon>
        <taxon>Flavobacteriaceae</taxon>
        <taxon>Flavobacterium</taxon>
    </lineage>
</organism>
<dbReference type="Gene3D" id="3.30.20.10">
    <property type="entry name" value="Endochitinase, domain 2"/>
    <property type="match status" value="1"/>
</dbReference>
<dbReference type="EMBL" id="JACRUN010000005">
    <property type="protein sequence ID" value="MBC5835124.1"/>
    <property type="molecule type" value="Genomic_DNA"/>
</dbReference>
<dbReference type="InterPro" id="IPR023346">
    <property type="entry name" value="Lysozyme-like_dom_sf"/>
</dbReference>
<dbReference type="PROSITE" id="PS00774">
    <property type="entry name" value="CHITINASE_19_2"/>
    <property type="match status" value="1"/>
</dbReference>
<evidence type="ECO:0000259" key="4">
    <source>
        <dbReference type="PROSITE" id="PS00774"/>
    </source>
</evidence>
<dbReference type="RefSeq" id="WP_166129250.1">
    <property type="nucleotide sequence ID" value="NZ_JAANOQ010000006.1"/>
</dbReference>
<gene>
    <name evidence="5" type="ORF">H8R27_09520</name>
</gene>
<name>A0ABR7IZB7_9FLAO</name>
<protein>
    <submittedName>
        <fullName evidence="5">T9SS type A sorting domain-containing protein</fullName>
    </submittedName>
</protein>
<dbReference type="PANTHER" id="PTHR22595:SF79">
    <property type="entry name" value="CHITINASE 12"/>
    <property type="match status" value="1"/>
</dbReference>
<evidence type="ECO:0000313" key="6">
    <source>
        <dbReference type="Proteomes" id="UP000605990"/>
    </source>
</evidence>
<proteinExistence type="predicted"/>